<dbReference type="PANTHER" id="PTHR48057:SF29">
    <property type="entry name" value="OS02G0609900 PROTEIN"/>
    <property type="match status" value="1"/>
</dbReference>
<evidence type="ECO:0000256" key="2">
    <source>
        <dbReference type="ARBA" id="ARBA00022737"/>
    </source>
</evidence>
<dbReference type="PROSITE" id="PS51450">
    <property type="entry name" value="LRR"/>
    <property type="match status" value="1"/>
</dbReference>
<dbReference type="InterPro" id="IPR001611">
    <property type="entry name" value="Leu-rich_rpt"/>
</dbReference>
<reference evidence="4" key="1">
    <citation type="journal article" date="2013" name="Science">
        <title>The Amborella genome and the evolution of flowering plants.</title>
        <authorList>
            <consortium name="Amborella Genome Project"/>
        </authorList>
    </citation>
    <scope>NUCLEOTIDE SEQUENCE [LARGE SCALE GENOMIC DNA]</scope>
</reference>
<organism evidence="3 4">
    <name type="scientific">Amborella trichopoda</name>
    <dbReference type="NCBI Taxonomy" id="13333"/>
    <lineage>
        <taxon>Eukaryota</taxon>
        <taxon>Viridiplantae</taxon>
        <taxon>Streptophyta</taxon>
        <taxon>Embryophyta</taxon>
        <taxon>Tracheophyta</taxon>
        <taxon>Spermatophyta</taxon>
        <taxon>Magnoliopsida</taxon>
        <taxon>Amborellales</taxon>
        <taxon>Amborellaceae</taxon>
        <taxon>Amborella</taxon>
    </lineage>
</organism>
<dbReference type="eggNOG" id="KOG0619">
    <property type="taxonomic scope" value="Eukaryota"/>
</dbReference>
<feature type="non-terminal residue" evidence="3">
    <location>
        <position position="81"/>
    </location>
</feature>
<keyword evidence="4" id="KW-1185">Reference proteome</keyword>
<dbReference type="InterPro" id="IPR032675">
    <property type="entry name" value="LRR_dom_sf"/>
</dbReference>
<evidence type="ECO:0000313" key="3">
    <source>
        <dbReference type="EMBL" id="ERM98843.1"/>
    </source>
</evidence>
<dbReference type="Gramene" id="ERM98843">
    <property type="protein sequence ID" value="ERM98843"/>
    <property type="gene ID" value="AMTR_s00216p00012980"/>
</dbReference>
<proteinExistence type="predicted"/>
<dbReference type="Proteomes" id="UP000017836">
    <property type="component" value="Unassembled WGS sequence"/>
</dbReference>
<name>W1NSX4_AMBTC</name>
<keyword evidence="2" id="KW-0677">Repeat</keyword>
<accession>W1NSX4</accession>
<dbReference type="Gene3D" id="3.80.10.10">
    <property type="entry name" value="Ribonuclease Inhibitor"/>
    <property type="match status" value="1"/>
</dbReference>
<dbReference type="AlphaFoldDB" id="W1NSX4"/>
<dbReference type="SUPFAM" id="SSF52058">
    <property type="entry name" value="L domain-like"/>
    <property type="match status" value="1"/>
</dbReference>
<evidence type="ECO:0000313" key="4">
    <source>
        <dbReference type="Proteomes" id="UP000017836"/>
    </source>
</evidence>
<dbReference type="EMBL" id="KI395238">
    <property type="protein sequence ID" value="ERM98843.1"/>
    <property type="molecule type" value="Genomic_DNA"/>
</dbReference>
<dbReference type="PANTHER" id="PTHR48057">
    <property type="entry name" value="LEUCINE-RICH REPEAT SERINE/THREONINE-PROTEIN KINASE 1"/>
    <property type="match status" value="1"/>
</dbReference>
<evidence type="ECO:0000256" key="1">
    <source>
        <dbReference type="ARBA" id="ARBA00022614"/>
    </source>
</evidence>
<dbReference type="HOGENOM" id="CLU_000288_18_14_1"/>
<sequence>MPDLSWNSIEGAMPLEIGLLSCLETLDLSGNQLRSIPFSLGNLSHFKEFDLSYNQFNGTIPHFLGSLSSLEAIHLTGNEFR</sequence>
<dbReference type="FunFam" id="3.80.10.10:FF:000383">
    <property type="entry name" value="Leucine-rich repeat receptor protein kinase EMS1"/>
    <property type="match status" value="1"/>
</dbReference>
<dbReference type="InterPro" id="IPR052595">
    <property type="entry name" value="LRRC69/RLP"/>
</dbReference>
<protein>
    <recommendedName>
        <fullName evidence="5">Leucine-rich repeat-containing N-terminal plant-type domain-containing protein</fullName>
    </recommendedName>
</protein>
<dbReference type="Pfam" id="PF13855">
    <property type="entry name" value="LRR_8"/>
    <property type="match status" value="1"/>
</dbReference>
<gene>
    <name evidence="3" type="ORF">AMTR_s00216p00012980</name>
</gene>
<evidence type="ECO:0008006" key="5">
    <source>
        <dbReference type="Google" id="ProtNLM"/>
    </source>
</evidence>
<keyword evidence="1" id="KW-0433">Leucine-rich repeat</keyword>